<keyword evidence="1" id="KW-0812">Transmembrane</keyword>
<evidence type="ECO:0008006" key="4">
    <source>
        <dbReference type="Google" id="ProtNLM"/>
    </source>
</evidence>
<name>A0A1H3K6U7_9FIRM</name>
<feature type="transmembrane region" description="Helical" evidence="1">
    <location>
        <begin position="12"/>
        <end position="34"/>
    </location>
</feature>
<sequence>MKKSKSNSKGSTLVILLITTSVIILIGTAVLYLATTNYKMKKLNSDVKRAFYLAEAGIDEAYIIIKEFINDALNYAEEKATVGETQDLNSIYSNEFKNYIKGECKENTSNKGLINALNDNKSYEIYKDGYPEVNAIMNEYNNGFLIEIQSIYAKDKIKRIIVMKCTVDVPQNFHSNLYNNASYEHIIKIVHWKVER</sequence>
<gene>
    <name evidence="2" type="ORF">SAMN05660462_00159</name>
</gene>
<evidence type="ECO:0000256" key="1">
    <source>
        <dbReference type="SAM" id="Phobius"/>
    </source>
</evidence>
<reference evidence="2 3" key="1">
    <citation type="submission" date="2016-10" db="EMBL/GenBank/DDBJ databases">
        <authorList>
            <person name="de Groot N.N."/>
        </authorList>
    </citation>
    <scope>NUCLEOTIDE SEQUENCE [LARGE SCALE GENOMIC DNA]</scope>
    <source>
        <strain evidence="2 3">DSM 21650</strain>
    </source>
</reference>
<proteinExistence type="predicted"/>
<keyword evidence="1" id="KW-0472">Membrane</keyword>
<dbReference type="AlphaFoldDB" id="A0A1H3K6U7"/>
<accession>A0A1H3K6U7</accession>
<organism evidence="2 3">
    <name type="scientific">Proteiniborus ethanoligenes</name>
    <dbReference type="NCBI Taxonomy" id="415015"/>
    <lineage>
        <taxon>Bacteria</taxon>
        <taxon>Bacillati</taxon>
        <taxon>Bacillota</taxon>
        <taxon>Clostridia</taxon>
        <taxon>Eubacteriales</taxon>
        <taxon>Proteiniborus</taxon>
    </lineage>
</organism>
<protein>
    <recommendedName>
        <fullName evidence="4">PilX N-terminal</fullName>
    </recommendedName>
</protein>
<dbReference type="RefSeq" id="WP_091725883.1">
    <property type="nucleotide sequence ID" value="NZ_FNQE01000001.1"/>
</dbReference>
<evidence type="ECO:0000313" key="3">
    <source>
        <dbReference type="Proteomes" id="UP000198625"/>
    </source>
</evidence>
<dbReference type="Proteomes" id="UP000198625">
    <property type="component" value="Unassembled WGS sequence"/>
</dbReference>
<dbReference type="STRING" id="415015.SAMN05660462_00159"/>
<dbReference type="OrthoDB" id="1947207at2"/>
<evidence type="ECO:0000313" key="2">
    <source>
        <dbReference type="EMBL" id="SDY47937.1"/>
    </source>
</evidence>
<dbReference type="EMBL" id="FNQE01000001">
    <property type="protein sequence ID" value="SDY47937.1"/>
    <property type="molecule type" value="Genomic_DNA"/>
</dbReference>
<keyword evidence="3" id="KW-1185">Reference proteome</keyword>
<keyword evidence="1" id="KW-1133">Transmembrane helix</keyword>